<dbReference type="EMBL" id="WOCA01000003">
    <property type="protein sequence ID" value="MUK88039.1"/>
    <property type="molecule type" value="Genomic_DNA"/>
</dbReference>
<gene>
    <name evidence="2" type="ORF">GMD78_06455</name>
</gene>
<comment type="caution">
    <text evidence="2">The sequence shown here is derived from an EMBL/GenBank/DDBJ whole genome shotgun (WGS) entry which is preliminary data.</text>
</comment>
<organism evidence="2 3">
    <name type="scientific">Ornithinibacillus caprae</name>
    <dbReference type="NCBI Taxonomy" id="2678566"/>
    <lineage>
        <taxon>Bacteria</taxon>
        <taxon>Bacillati</taxon>
        <taxon>Bacillota</taxon>
        <taxon>Bacilli</taxon>
        <taxon>Bacillales</taxon>
        <taxon>Bacillaceae</taxon>
        <taxon>Ornithinibacillus</taxon>
    </lineage>
</organism>
<proteinExistence type="predicted"/>
<protein>
    <submittedName>
        <fullName evidence="2">Tyrosine-type recombinase/integrase</fullName>
    </submittedName>
</protein>
<evidence type="ECO:0000256" key="1">
    <source>
        <dbReference type="ARBA" id="ARBA00023172"/>
    </source>
</evidence>
<accession>A0A6N8FJT7</accession>
<dbReference type="InterPro" id="IPR011010">
    <property type="entry name" value="DNA_brk_join_enz"/>
</dbReference>
<sequence>MSLDIPLPLTPIAEEASHLLEYLESEVRVPHWQIIIKLAITTGMRRSKLYGLEFKHFDYKKSIVHVEQALTYSKDDGYQVQKLEMGIYQQIIEMLLFRKL</sequence>
<dbReference type="InterPro" id="IPR013762">
    <property type="entry name" value="Integrase-like_cat_sf"/>
</dbReference>
<evidence type="ECO:0000313" key="3">
    <source>
        <dbReference type="Proteomes" id="UP000469125"/>
    </source>
</evidence>
<dbReference type="GO" id="GO:0015074">
    <property type="term" value="P:DNA integration"/>
    <property type="evidence" value="ECO:0007669"/>
    <property type="project" value="InterPro"/>
</dbReference>
<keyword evidence="3" id="KW-1185">Reference proteome</keyword>
<name>A0A6N8FJT7_9BACI</name>
<keyword evidence="1" id="KW-0233">DNA recombination</keyword>
<dbReference type="AlphaFoldDB" id="A0A6N8FJT7"/>
<dbReference type="Proteomes" id="UP000469125">
    <property type="component" value="Unassembled WGS sequence"/>
</dbReference>
<evidence type="ECO:0000313" key="2">
    <source>
        <dbReference type="EMBL" id="MUK88039.1"/>
    </source>
</evidence>
<dbReference type="SUPFAM" id="SSF56349">
    <property type="entry name" value="DNA breaking-rejoining enzymes"/>
    <property type="match status" value="1"/>
</dbReference>
<dbReference type="GO" id="GO:0006310">
    <property type="term" value="P:DNA recombination"/>
    <property type="evidence" value="ECO:0007669"/>
    <property type="project" value="UniProtKB-KW"/>
</dbReference>
<reference evidence="2 3" key="1">
    <citation type="submission" date="2019-11" db="EMBL/GenBank/DDBJ databases">
        <authorList>
            <person name="Li X."/>
        </authorList>
    </citation>
    <scope>NUCLEOTIDE SEQUENCE [LARGE SCALE GENOMIC DNA]</scope>
    <source>
        <strain evidence="2 3">L9</strain>
    </source>
</reference>
<dbReference type="GO" id="GO:0003677">
    <property type="term" value="F:DNA binding"/>
    <property type="evidence" value="ECO:0007669"/>
    <property type="project" value="InterPro"/>
</dbReference>
<dbReference type="Gene3D" id="1.10.443.10">
    <property type="entry name" value="Intergrase catalytic core"/>
    <property type="match status" value="1"/>
</dbReference>